<feature type="domain" description="Helicase ATP-binding" evidence="10">
    <location>
        <begin position="111"/>
        <end position="301"/>
    </location>
</feature>
<dbReference type="Pfam" id="PF00270">
    <property type="entry name" value="DEAD"/>
    <property type="match status" value="1"/>
</dbReference>
<dbReference type="EMBL" id="JAMFTS010000003">
    <property type="protein sequence ID" value="KAJ4782335.1"/>
    <property type="molecule type" value="Genomic_DNA"/>
</dbReference>
<dbReference type="SMART" id="SM00487">
    <property type="entry name" value="DEXDc"/>
    <property type="match status" value="1"/>
</dbReference>
<evidence type="ECO:0000256" key="9">
    <source>
        <dbReference type="PROSITE-ProRule" id="PRU00552"/>
    </source>
</evidence>
<dbReference type="PROSITE" id="PS51192">
    <property type="entry name" value="HELICASE_ATP_BIND_1"/>
    <property type="match status" value="1"/>
</dbReference>
<accession>A0AAV8EQ50</accession>
<dbReference type="SMART" id="SM00490">
    <property type="entry name" value="HELICc"/>
    <property type="match status" value="1"/>
</dbReference>
<dbReference type="CDD" id="cd18787">
    <property type="entry name" value="SF2_C_DEAD"/>
    <property type="match status" value="1"/>
</dbReference>
<comment type="catalytic activity">
    <reaction evidence="8">
        <text>ATP + H2O = ADP + phosphate + H(+)</text>
        <dbReference type="Rhea" id="RHEA:13065"/>
        <dbReference type="ChEBI" id="CHEBI:15377"/>
        <dbReference type="ChEBI" id="CHEBI:15378"/>
        <dbReference type="ChEBI" id="CHEBI:30616"/>
        <dbReference type="ChEBI" id="CHEBI:43474"/>
        <dbReference type="ChEBI" id="CHEBI:456216"/>
        <dbReference type="EC" id="3.6.4.13"/>
    </reaction>
</comment>
<dbReference type="PROSITE" id="PS51195">
    <property type="entry name" value="Q_MOTIF"/>
    <property type="match status" value="1"/>
</dbReference>
<dbReference type="InterPro" id="IPR014001">
    <property type="entry name" value="Helicase_ATP-bd"/>
</dbReference>
<evidence type="ECO:0000259" key="12">
    <source>
        <dbReference type="PROSITE" id="PS51195"/>
    </source>
</evidence>
<feature type="short sequence motif" description="Q motif" evidence="9">
    <location>
        <begin position="80"/>
        <end position="108"/>
    </location>
</feature>
<dbReference type="AlphaFoldDB" id="A0AAV8EQ50"/>
<keyword evidence="4 13" id="KW-0347">Helicase</keyword>
<dbReference type="InterPro" id="IPR011545">
    <property type="entry name" value="DEAD/DEAH_box_helicase_dom"/>
</dbReference>
<dbReference type="GO" id="GO:0003723">
    <property type="term" value="F:RNA binding"/>
    <property type="evidence" value="ECO:0007669"/>
    <property type="project" value="UniProtKB-KW"/>
</dbReference>
<evidence type="ECO:0000256" key="5">
    <source>
        <dbReference type="ARBA" id="ARBA00022840"/>
    </source>
</evidence>
<dbReference type="CDD" id="cd17967">
    <property type="entry name" value="DEADc_DDX3_DDX4"/>
    <property type="match status" value="1"/>
</dbReference>
<dbReference type="InterPro" id="IPR001650">
    <property type="entry name" value="Helicase_C-like"/>
</dbReference>
<dbReference type="EC" id="3.6.4.13" evidence="1"/>
<dbReference type="InterPro" id="IPR027417">
    <property type="entry name" value="P-loop_NTPase"/>
</dbReference>
<dbReference type="Proteomes" id="UP001140206">
    <property type="component" value="Chromosome 3"/>
</dbReference>
<comment type="similarity">
    <text evidence="7">Belongs to the DEAD box helicase family. DDX3/DED1 subfamily.</text>
</comment>
<evidence type="ECO:0000256" key="8">
    <source>
        <dbReference type="ARBA" id="ARBA00047984"/>
    </source>
</evidence>
<dbReference type="Gene3D" id="3.40.50.300">
    <property type="entry name" value="P-loop containing nucleotide triphosphate hydrolases"/>
    <property type="match status" value="2"/>
</dbReference>
<evidence type="ECO:0000256" key="2">
    <source>
        <dbReference type="ARBA" id="ARBA00022741"/>
    </source>
</evidence>
<dbReference type="PROSITE" id="PS51194">
    <property type="entry name" value="HELICASE_CTER"/>
    <property type="match status" value="1"/>
</dbReference>
<evidence type="ECO:0000313" key="13">
    <source>
        <dbReference type="EMBL" id="KAJ4782335.1"/>
    </source>
</evidence>
<keyword evidence="14" id="KW-1185">Reference proteome</keyword>
<comment type="caution">
    <text evidence="13">The sequence shown here is derived from an EMBL/GenBank/DDBJ whole genome shotgun (WGS) entry which is preliminary data.</text>
</comment>
<dbReference type="InterPro" id="IPR014014">
    <property type="entry name" value="RNA_helicase_DEAD_Q_motif"/>
</dbReference>
<dbReference type="GO" id="GO:0016787">
    <property type="term" value="F:hydrolase activity"/>
    <property type="evidence" value="ECO:0007669"/>
    <property type="project" value="UniProtKB-KW"/>
</dbReference>
<keyword evidence="3" id="KW-0378">Hydrolase</keyword>
<dbReference type="GO" id="GO:0005524">
    <property type="term" value="F:ATP binding"/>
    <property type="evidence" value="ECO:0007669"/>
    <property type="project" value="UniProtKB-KW"/>
</dbReference>
<dbReference type="SUPFAM" id="SSF52540">
    <property type="entry name" value="P-loop containing nucleoside triphosphate hydrolases"/>
    <property type="match status" value="1"/>
</dbReference>
<dbReference type="PANTHER" id="PTHR47958">
    <property type="entry name" value="ATP-DEPENDENT RNA HELICASE DBP3"/>
    <property type="match status" value="1"/>
</dbReference>
<dbReference type="FunFam" id="3.40.50.300:FF:000397">
    <property type="entry name" value="Probable ATP-dependent RNA helicase DDX4"/>
    <property type="match status" value="1"/>
</dbReference>
<keyword evidence="5" id="KW-0067">ATP-binding</keyword>
<dbReference type="Pfam" id="PF00271">
    <property type="entry name" value="Helicase_C"/>
    <property type="match status" value="1"/>
</dbReference>
<feature type="domain" description="DEAD-box RNA helicase Q" evidence="12">
    <location>
        <begin position="80"/>
        <end position="108"/>
    </location>
</feature>
<evidence type="ECO:0000256" key="6">
    <source>
        <dbReference type="ARBA" id="ARBA00022884"/>
    </source>
</evidence>
<reference evidence="13" key="1">
    <citation type="submission" date="2022-08" db="EMBL/GenBank/DDBJ databases">
        <authorList>
            <person name="Marques A."/>
        </authorList>
    </citation>
    <scope>NUCLEOTIDE SEQUENCE</scope>
    <source>
        <strain evidence="13">RhyPub2mFocal</strain>
        <tissue evidence="13">Leaves</tissue>
    </source>
</reference>
<dbReference type="FunFam" id="3.40.50.300:FF:000008">
    <property type="entry name" value="ATP-dependent RNA helicase RhlB"/>
    <property type="match status" value="1"/>
</dbReference>
<keyword evidence="6" id="KW-0694">RNA-binding</keyword>
<proteinExistence type="inferred from homology"/>
<keyword evidence="2" id="KW-0547">Nucleotide-binding</keyword>
<evidence type="ECO:0000313" key="14">
    <source>
        <dbReference type="Proteomes" id="UP001140206"/>
    </source>
</evidence>
<organism evidence="13 14">
    <name type="scientific">Rhynchospora pubera</name>
    <dbReference type="NCBI Taxonomy" id="906938"/>
    <lineage>
        <taxon>Eukaryota</taxon>
        <taxon>Viridiplantae</taxon>
        <taxon>Streptophyta</taxon>
        <taxon>Embryophyta</taxon>
        <taxon>Tracheophyta</taxon>
        <taxon>Spermatophyta</taxon>
        <taxon>Magnoliopsida</taxon>
        <taxon>Liliopsida</taxon>
        <taxon>Poales</taxon>
        <taxon>Cyperaceae</taxon>
        <taxon>Cyperoideae</taxon>
        <taxon>Rhynchosporeae</taxon>
        <taxon>Rhynchospora</taxon>
    </lineage>
</organism>
<evidence type="ECO:0000256" key="1">
    <source>
        <dbReference type="ARBA" id="ARBA00012552"/>
    </source>
</evidence>
<gene>
    <name evidence="13" type="ORF">LUZ62_066592</name>
</gene>
<dbReference type="GO" id="GO:0003724">
    <property type="term" value="F:RNA helicase activity"/>
    <property type="evidence" value="ECO:0007669"/>
    <property type="project" value="UniProtKB-EC"/>
</dbReference>
<evidence type="ECO:0000256" key="4">
    <source>
        <dbReference type="ARBA" id="ARBA00022806"/>
    </source>
</evidence>
<feature type="domain" description="Helicase C-terminal" evidence="11">
    <location>
        <begin position="339"/>
        <end position="479"/>
    </location>
</feature>
<evidence type="ECO:0000256" key="7">
    <source>
        <dbReference type="ARBA" id="ARBA00024358"/>
    </source>
</evidence>
<evidence type="ECO:0000259" key="11">
    <source>
        <dbReference type="PROSITE" id="PS51194"/>
    </source>
</evidence>
<evidence type="ECO:0000256" key="3">
    <source>
        <dbReference type="ARBA" id="ARBA00022801"/>
    </source>
</evidence>
<dbReference type="InterPro" id="IPR044763">
    <property type="entry name" value="Ded1/Dbp1_DEADc"/>
</dbReference>
<name>A0AAV8EQ50_9POAL</name>
<evidence type="ECO:0000259" key="10">
    <source>
        <dbReference type="PROSITE" id="PS51192"/>
    </source>
</evidence>
<sequence>MSLPMANEVKSASATRLTRATYVPPCRRDNEHVVSHLSDLSLSGKEKDPSSLNPNGGINFDAYEDIPVETSGSEVPPPVSSFFQLDLGSDLDTNIKRCGYRNPTPVQKHAIPVIMAGRDLMACAQTGSGKTAAFCLRIIAGILKGRNGFSEPRGPRGGGSRVATPAALIMCPTRELAGQIHDEANKFANRTRVRIAVAYGGVPIYQQLRCLERGVDILVATPGRLVDLIDRAKVSLQKVQYLTLDEADRMLDMGFEPAIRRIIEQTGMPSSPVRQTMLFSATFPSEIQRLAADFLSNYVYLTVGKVGSSTDLIKQNVIDVSNMDKRRHLIDLLRSQSMNVAHGVKPLTLVFVETKREADSLEHYLYQNGFPATSIHGDRNQFEREQALRSFKKGNTPIMVATDVASRGIDVPNVAHVINYDLPKNIDSYVHRIGRTGRAGKSGLATAFFDGTNQSMAKALAGVMAEAKQEVPEWLLQFAENSFSPYGGRNDHGSSDNGPYNAYNYGQAEGMAWGVETYAPSYETGNAQMGGYEAVSNGFGFCYGAEPVVASGWD</sequence>
<protein>
    <recommendedName>
        <fullName evidence="1">RNA helicase</fullName>
        <ecNumber evidence="1">3.6.4.13</ecNumber>
    </recommendedName>
</protein>